<dbReference type="EMBL" id="CZAU01000011">
    <property type="protein sequence ID" value="CUP43223.1"/>
    <property type="molecule type" value="Genomic_DNA"/>
</dbReference>
<reference evidence="1 3" key="1">
    <citation type="submission" date="2015-09" db="EMBL/GenBank/DDBJ databases">
        <authorList>
            <consortium name="Pathogen Informatics"/>
        </authorList>
    </citation>
    <scope>NUCLEOTIDE SEQUENCE [LARGE SCALE GENOMIC DNA]</scope>
    <source>
        <strain evidence="1 3">2789STDY5834908</strain>
    </source>
</reference>
<protein>
    <submittedName>
        <fullName evidence="1">Uncharacterized protein</fullName>
    </submittedName>
</protein>
<evidence type="ECO:0000313" key="3">
    <source>
        <dbReference type="Proteomes" id="UP000095564"/>
    </source>
</evidence>
<dbReference type="GeneID" id="92740086"/>
<evidence type="ECO:0000313" key="1">
    <source>
        <dbReference type="EMBL" id="CUP43223.1"/>
    </source>
</evidence>
<name>A0A174N3J7_ANAHA</name>
<dbReference type="AlphaFoldDB" id="A0A174N3J7"/>
<proteinExistence type="predicted"/>
<sequence>MDKGLPLYHVERIIQETKERFEDGSHIIYVNGSYKNDDDPVGKLMHDFRCTSSIDMFDDELKNTVKYFKETEGERRQMCKAMEALDISEEDKERLKKRI</sequence>
<dbReference type="OrthoDB" id="9811201at2"/>
<gene>
    <name evidence="1" type="ORF">ERS852520_01338</name>
    <name evidence="2" type="ORF">RBI15_01730</name>
</gene>
<evidence type="ECO:0000313" key="2">
    <source>
        <dbReference type="EMBL" id="WMD16844.1"/>
    </source>
</evidence>
<organism evidence="1 3">
    <name type="scientific">Anaerostipes hadrus</name>
    <dbReference type="NCBI Taxonomy" id="649756"/>
    <lineage>
        <taxon>Bacteria</taxon>
        <taxon>Bacillati</taxon>
        <taxon>Bacillota</taxon>
        <taxon>Clostridia</taxon>
        <taxon>Lachnospirales</taxon>
        <taxon>Lachnospiraceae</taxon>
        <taxon>Anaerostipes</taxon>
    </lineage>
</organism>
<dbReference type="RefSeq" id="WP_049995708.1">
    <property type="nucleotide sequence ID" value="NZ_CP132968.1"/>
</dbReference>
<dbReference type="Proteomes" id="UP001243496">
    <property type="component" value="Chromosome"/>
</dbReference>
<dbReference type="Proteomes" id="UP000095564">
    <property type="component" value="Unassembled WGS sequence"/>
</dbReference>
<dbReference type="EMBL" id="CP132968">
    <property type="protein sequence ID" value="WMD16844.1"/>
    <property type="molecule type" value="Genomic_DNA"/>
</dbReference>
<reference evidence="2" key="2">
    <citation type="submission" date="2023-08" db="EMBL/GenBank/DDBJ databases">
        <title>Complete Genome Sequences of butyrate producing Anaerostipes hadrus strains BA1 and GIF7 isolated from the terminal ileum of a healthy lean male.</title>
        <authorList>
            <person name="Low A."/>
            <person name="Sheludchenko M."/>
            <person name="Cheng H.E."/>
            <person name="Koh X.Q."/>
            <person name="Lee J."/>
        </authorList>
    </citation>
    <scope>NUCLEOTIDE SEQUENCE</scope>
    <source>
        <strain evidence="2">BA1</strain>
    </source>
</reference>
<accession>A0A174N3J7</accession>